<organism evidence="1 2">
    <name type="scientific">Dioscorea cayennensis subsp. rotundata</name>
    <name type="common">White Guinea yam</name>
    <name type="synonym">Dioscorea rotundata</name>
    <dbReference type="NCBI Taxonomy" id="55577"/>
    <lineage>
        <taxon>Eukaryota</taxon>
        <taxon>Viridiplantae</taxon>
        <taxon>Streptophyta</taxon>
        <taxon>Embryophyta</taxon>
        <taxon>Tracheophyta</taxon>
        <taxon>Spermatophyta</taxon>
        <taxon>Magnoliopsida</taxon>
        <taxon>Liliopsida</taxon>
        <taxon>Dioscoreales</taxon>
        <taxon>Dioscoreaceae</taxon>
        <taxon>Dioscorea</taxon>
    </lineage>
</organism>
<reference evidence="2" key="1">
    <citation type="submission" date="2025-08" db="UniProtKB">
        <authorList>
            <consortium name="RefSeq"/>
        </authorList>
    </citation>
    <scope>IDENTIFICATION</scope>
</reference>
<dbReference type="RefSeq" id="XP_039128911.1">
    <property type="nucleotide sequence ID" value="XM_039272977.1"/>
</dbReference>
<sequence>MPRYAKFLKELLTNKRKVEEVAADTLNEECFAIISNRIPKKEKDPEVYHPVYYWGMLVEKALADPGESINLIPYKIFQNMGLDLDDRAVVPLILGRPFLATSQDFIDVKDGQMDPWVEDDLSNLLDDKGSPNGLVEKLHPQYNIEENEREMKFLD</sequence>
<accession>A0AB40BQM4</accession>
<evidence type="ECO:0000313" key="2">
    <source>
        <dbReference type="RefSeq" id="XP_039128911.1"/>
    </source>
</evidence>
<dbReference type="GeneID" id="120265053"/>
<gene>
    <name evidence="2" type="primary">LOC120265053</name>
</gene>
<keyword evidence="1" id="KW-1185">Reference proteome</keyword>
<dbReference type="Proteomes" id="UP001515500">
    <property type="component" value="Chromosome 7"/>
</dbReference>
<protein>
    <submittedName>
        <fullName evidence="2">Uncharacterized protein LOC120265053</fullName>
    </submittedName>
</protein>
<proteinExistence type="predicted"/>
<dbReference type="PANTHER" id="PTHR33067">
    <property type="entry name" value="RNA-DIRECTED DNA POLYMERASE-RELATED"/>
    <property type="match status" value="1"/>
</dbReference>
<evidence type="ECO:0000313" key="1">
    <source>
        <dbReference type="Proteomes" id="UP001515500"/>
    </source>
</evidence>
<name>A0AB40BQM4_DIOCR</name>
<dbReference type="PANTHER" id="PTHR33067:SF35">
    <property type="entry name" value="ASPARTIC PEPTIDASE DDI1-TYPE DOMAIN-CONTAINING PROTEIN"/>
    <property type="match status" value="1"/>
</dbReference>
<dbReference type="AlphaFoldDB" id="A0AB40BQM4"/>